<dbReference type="Proteomes" id="UP000294963">
    <property type="component" value="Unassembled WGS sequence"/>
</dbReference>
<reference evidence="2 3" key="1">
    <citation type="submission" date="2019-03" db="EMBL/GenBank/DDBJ databases">
        <title>Genomic analyses of the natural microbiome of Caenorhabditis elegans.</title>
        <authorList>
            <person name="Samuel B."/>
        </authorList>
    </citation>
    <scope>NUCLEOTIDE SEQUENCE [LARGE SCALE GENOMIC DNA]</scope>
    <source>
        <strain evidence="2 3">JUb89</strain>
    </source>
</reference>
<comment type="caution">
    <text evidence="2">The sequence shown here is derived from an EMBL/GenBank/DDBJ whole genome shotgun (WGS) entry which is preliminary data.</text>
</comment>
<dbReference type="AlphaFoldDB" id="A0A4R1Y026"/>
<name>A0A4R1Y026_ACICA</name>
<evidence type="ECO:0000256" key="1">
    <source>
        <dbReference type="SAM" id="SignalP"/>
    </source>
</evidence>
<proteinExistence type="predicted"/>
<evidence type="ECO:0000313" key="3">
    <source>
        <dbReference type="Proteomes" id="UP000294963"/>
    </source>
</evidence>
<gene>
    <name evidence="2" type="ORF">EC844_10290</name>
</gene>
<accession>A0A4R1Y026</accession>
<sequence>MSLKHLLMQSSLLMMTALSSVALHAQASQMIALNDRELSEVEGQALLSMTYLAPNDSLNKMAGQGVGFYKLGLEALLELNANIRKLQLGCGGINGPGGCDLDIDHLSLSGLSESRNGRVGSSAEMSNPFIEFAIRNPESAAQREVLGLRMSAEKVKGLLTLGLENSATSNGINSFSGYMKIKDATGTAYTQARNMTYDDTDMMLEGWASVLFVDKLKFRSEEYDLALGSTAASLRIKGQTISGSRLSSVMLNGIADIGDIRLKGDLTAEVAFLPVRTGVVGSVGNIKANVSINQNLGYIHRLPLNNPFSLSMQSAKVHWPGASEAAGRGWWMAFEDEIDIGNVTPSERIVITNDVLKQLIGPINGVLDETTLSCTLLLCGIPGIDIQLGHLDLKGATVDFPLKDLQLKNQGFAPNCYGNLKFC</sequence>
<protein>
    <submittedName>
        <fullName evidence="2">Uncharacterized protein</fullName>
    </submittedName>
</protein>
<dbReference type="EMBL" id="SLVJ01000002">
    <property type="protein sequence ID" value="TCM69826.1"/>
    <property type="molecule type" value="Genomic_DNA"/>
</dbReference>
<feature type="chain" id="PRO_5020523719" evidence="1">
    <location>
        <begin position="26"/>
        <end position="423"/>
    </location>
</feature>
<evidence type="ECO:0000313" key="2">
    <source>
        <dbReference type="EMBL" id="TCM69826.1"/>
    </source>
</evidence>
<keyword evidence="1" id="KW-0732">Signal</keyword>
<feature type="signal peptide" evidence="1">
    <location>
        <begin position="1"/>
        <end position="25"/>
    </location>
</feature>
<keyword evidence="3" id="KW-1185">Reference proteome</keyword>
<organism evidence="2 3">
    <name type="scientific">Acinetobacter calcoaceticus</name>
    <dbReference type="NCBI Taxonomy" id="471"/>
    <lineage>
        <taxon>Bacteria</taxon>
        <taxon>Pseudomonadati</taxon>
        <taxon>Pseudomonadota</taxon>
        <taxon>Gammaproteobacteria</taxon>
        <taxon>Moraxellales</taxon>
        <taxon>Moraxellaceae</taxon>
        <taxon>Acinetobacter</taxon>
        <taxon>Acinetobacter calcoaceticus/baumannii complex</taxon>
    </lineage>
</organism>